<dbReference type="Gene3D" id="3.40.50.150">
    <property type="entry name" value="Vaccinia Virus protein VP39"/>
    <property type="match status" value="1"/>
</dbReference>
<dbReference type="InterPro" id="IPR001077">
    <property type="entry name" value="COMT_C"/>
</dbReference>
<accession>A0A2P8DU69</accession>
<comment type="caution">
    <text evidence="7">The sequence shown here is derived from an EMBL/GenBank/DDBJ whole genome shotgun (WGS) entry which is preliminary data.</text>
</comment>
<evidence type="ECO:0000313" key="8">
    <source>
        <dbReference type="Proteomes" id="UP000240542"/>
    </source>
</evidence>
<evidence type="ECO:0000256" key="3">
    <source>
        <dbReference type="ARBA" id="ARBA00022691"/>
    </source>
</evidence>
<feature type="active site" description="Proton acceptor" evidence="4">
    <location>
        <position position="243"/>
    </location>
</feature>
<dbReference type="PIRSF" id="PIRSF005739">
    <property type="entry name" value="O-mtase"/>
    <property type="match status" value="1"/>
</dbReference>
<evidence type="ECO:0000256" key="2">
    <source>
        <dbReference type="ARBA" id="ARBA00022679"/>
    </source>
</evidence>
<protein>
    <submittedName>
        <fullName evidence="7">Hydroxyneurosporene-O-methyltransferase</fullName>
    </submittedName>
</protein>
<dbReference type="InterPro" id="IPR012967">
    <property type="entry name" value="COMT_dimerisation"/>
</dbReference>
<dbReference type="SUPFAM" id="SSF46785">
    <property type="entry name" value="Winged helix' DNA-binding domain"/>
    <property type="match status" value="1"/>
</dbReference>
<dbReference type="InterPro" id="IPR036390">
    <property type="entry name" value="WH_DNA-bd_sf"/>
</dbReference>
<reference evidence="7 8" key="1">
    <citation type="submission" date="2018-03" db="EMBL/GenBank/DDBJ databases">
        <title>Genomic Encyclopedia of Archaeal and Bacterial Type Strains, Phase II (KMG-II): from individual species to whole genera.</title>
        <authorList>
            <person name="Goeker M."/>
        </authorList>
    </citation>
    <scope>NUCLEOTIDE SEQUENCE [LARGE SCALE GENOMIC DNA]</scope>
    <source>
        <strain evidence="7 8">DSM 45312</strain>
    </source>
</reference>
<dbReference type="InterPro" id="IPR016461">
    <property type="entry name" value="COMT-like"/>
</dbReference>
<evidence type="ECO:0000256" key="4">
    <source>
        <dbReference type="PIRSR" id="PIRSR005739-1"/>
    </source>
</evidence>
<evidence type="ECO:0000259" key="5">
    <source>
        <dbReference type="Pfam" id="PF00891"/>
    </source>
</evidence>
<dbReference type="GO" id="GO:0008171">
    <property type="term" value="F:O-methyltransferase activity"/>
    <property type="evidence" value="ECO:0007669"/>
    <property type="project" value="InterPro"/>
</dbReference>
<dbReference type="SUPFAM" id="SSF53335">
    <property type="entry name" value="S-adenosyl-L-methionine-dependent methyltransferases"/>
    <property type="match status" value="1"/>
</dbReference>
<dbReference type="GO" id="GO:0046983">
    <property type="term" value="F:protein dimerization activity"/>
    <property type="evidence" value="ECO:0007669"/>
    <property type="project" value="InterPro"/>
</dbReference>
<evidence type="ECO:0000259" key="6">
    <source>
        <dbReference type="Pfam" id="PF08100"/>
    </source>
</evidence>
<dbReference type="PANTHER" id="PTHR43712:SF2">
    <property type="entry name" value="O-METHYLTRANSFERASE CICE"/>
    <property type="match status" value="1"/>
</dbReference>
<name>A0A2P8DU69_9ACTN</name>
<feature type="domain" description="O-methyltransferase dimerisation" evidence="6">
    <location>
        <begin position="12"/>
        <end position="85"/>
    </location>
</feature>
<sequence>MADDHIPRTMLNLMTGAWTTKAIFVTVKLGVIDAMDGDPVSGAELARRTGTDPDALVRLLRLLTGLGIVDSTGDGFTTTPLGDSLRSDDTGSMRDLALIYGDPFYDAWGRFEDVVRTGRESFSTVYGKPFFEYANGEPELARTFDRAMSAGSVFFAEVPRAVELAGVRGIVDIAGGSGALLETLLAAAPEAQGVLLERADVLEPVRRRIEGTAVADRLDLRTGDFFQAVPEGADLYVLSRILHDWGDGECSSILANCAAAMGPDSRLLIIERPLDPGRPASFASYWDLHMLVVMTGARERTPDEYDRLLAGAGLVPAARHPLPLDMEVLEARLA</sequence>
<dbReference type="InterPro" id="IPR029063">
    <property type="entry name" value="SAM-dependent_MTases_sf"/>
</dbReference>
<dbReference type="Pfam" id="PF00891">
    <property type="entry name" value="Methyltransf_2"/>
    <property type="match status" value="1"/>
</dbReference>
<evidence type="ECO:0000313" key="7">
    <source>
        <dbReference type="EMBL" id="PSL00767.1"/>
    </source>
</evidence>
<dbReference type="RefSeq" id="WP_146165495.1">
    <property type="nucleotide sequence ID" value="NZ_PYGA01000001.1"/>
</dbReference>
<dbReference type="EMBL" id="PYGA01000001">
    <property type="protein sequence ID" value="PSL00767.1"/>
    <property type="molecule type" value="Genomic_DNA"/>
</dbReference>
<feature type="domain" description="O-methyltransferase C-terminal" evidence="5">
    <location>
        <begin position="108"/>
        <end position="313"/>
    </location>
</feature>
<gene>
    <name evidence="7" type="ORF">CLV63_101243</name>
</gene>
<dbReference type="Pfam" id="PF08100">
    <property type="entry name" value="Dimerisation"/>
    <property type="match status" value="1"/>
</dbReference>
<dbReference type="Proteomes" id="UP000240542">
    <property type="component" value="Unassembled WGS sequence"/>
</dbReference>
<dbReference type="Gene3D" id="1.10.10.10">
    <property type="entry name" value="Winged helix-like DNA-binding domain superfamily/Winged helix DNA-binding domain"/>
    <property type="match status" value="1"/>
</dbReference>
<proteinExistence type="predicted"/>
<organism evidence="7 8">
    <name type="scientific">Murinocardiopsis flavida</name>
    <dbReference type="NCBI Taxonomy" id="645275"/>
    <lineage>
        <taxon>Bacteria</taxon>
        <taxon>Bacillati</taxon>
        <taxon>Actinomycetota</taxon>
        <taxon>Actinomycetes</taxon>
        <taxon>Streptosporangiales</taxon>
        <taxon>Nocardiopsidaceae</taxon>
        <taxon>Murinocardiopsis</taxon>
    </lineage>
</organism>
<dbReference type="InterPro" id="IPR036388">
    <property type="entry name" value="WH-like_DNA-bd_sf"/>
</dbReference>
<dbReference type="OrthoDB" id="4145676at2"/>
<keyword evidence="3" id="KW-0949">S-adenosyl-L-methionine</keyword>
<dbReference type="PANTHER" id="PTHR43712">
    <property type="entry name" value="PUTATIVE (AFU_ORTHOLOGUE AFUA_4G14580)-RELATED"/>
    <property type="match status" value="1"/>
</dbReference>
<keyword evidence="1 7" id="KW-0489">Methyltransferase</keyword>
<dbReference type="AlphaFoldDB" id="A0A2P8DU69"/>
<evidence type="ECO:0000256" key="1">
    <source>
        <dbReference type="ARBA" id="ARBA00022603"/>
    </source>
</evidence>
<keyword evidence="2 7" id="KW-0808">Transferase</keyword>
<dbReference type="GO" id="GO:0032259">
    <property type="term" value="P:methylation"/>
    <property type="evidence" value="ECO:0007669"/>
    <property type="project" value="UniProtKB-KW"/>
</dbReference>
<keyword evidence="8" id="KW-1185">Reference proteome</keyword>
<dbReference type="Gene3D" id="1.10.287.1350">
    <property type="match status" value="1"/>
</dbReference>
<dbReference type="PROSITE" id="PS51683">
    <property type="entry name" value="SAM_OMT_II"/>
    <property type="match status" value="1"/>
</dbReference>